<evidence type="ECO:0000256" key="2">
    <source>
        <dbReference type="ARBA" id="ARBA00004922"/>
    </source>
</evidence>
<evidence type="ECO:0000256" key="1">
    <source>
        <dbReference type="ARBA" id="ARBA00001913"/>
    </source>
</evidence>
<dbReference type="InterPro" id="IPR050749">
    <property type="entry name" value="Glycosyl_Hydrolase_47"/>
</dbReference>
<evidence type="ECO:0000256" key="5">
    <source>
        <dbReference type="ARBA" id="ARBA00022723"/>
    </source>
</evidence>
<feature type="non-terminal residue" evidence="11">
    <location>
        <position position="1"/>
    </location>
</feature>
<sequence length="62" mass="6885">EAAAAVSDKIHQLPKRNGLVPIFINPNTGTFLQHATITLGARGDSYYEYLLKQWIQTGKTIN</sequence>
<keyword evidence="8" id="KW-1015">Disulfide bond</keyword>
<dbReference type="Proteomes" id="UP000838756">
    <property type="component" value="Unassembled WGS sequence"/>
</dbReference>
<evidence type="ECO:0000313" key="11">
    <source>
        <dbReference type="EMBL" id="CAH2211566.1"/>
    </source>
</evidence>
<proteinExistence type="inferred from homology"/>
<dbReference type="Gene3D" id="1.50.10.10">
    <property type="match status" value="1"/>
</dbReference>
<dbReference type="EC" id="3.2.1.113" evidence="4"/>
<evidence type="ECO:0000256" key="7">
    <source>
        <dbReference type="ARBA" id="ARBA00022837"/>
    </source>
</evidence>
<comment type="catalytic activity">
    <reaction evidence="10">
        <text>N(4)-(alpha-D-Man-(1-&gt;2)-alpha-D-Man-(1-&gt;2)-alpha-D-Man-(1-&gt;3)-[alpha-D-Man-(1-&gt;2)-alpha-D-Man-(1-&gt;3)-[alpha-D-Man-(1-&gt;2)-alpha-D-Man-(1-&gt;6)]-alpha-D-Man-(1-&gt;6)]-beta-D-Man-(1-&gt;4)-beta-D-GlcNAc-(1-&gt;4)-beta-D-GlcNAc)-L-asparaginyl-[protein] (N-glucan mannose isomer 9A1,2,3B1,2,3) + 4 H2O = N(4)-(alpha-D-Man-(1-&gt;3)-[alpha-D-Man-(1-&gt;3)-[alpha-D-Man-(1-&gt;6)]-alpha-D-Man-(1-&gt;6)]-beta-D-Man-(1-&gt;4)-beta-D-GlcNAc-(1-&gt;4)-beta-D-GlcNAc)-L-asparaginyl-[protein] (N-glucan mannose isomer 5A1,2) + 4 beta-D-mannose</text>
        <dbReference type="Rhea" id="RHEA:56008"/>
        <dbReference type="Rhea" id="RHEA-COMP:14356"/>
        <dbReference type="Rhea" id="RHEA-COMP:14367"/>
        <dbReference type="ChEBI" id="CHEBI:15377"/>
        <dbReference type="ChEBI" id="CHEBI:28563"/>
        <dbReference type="ChEBI" id="CHEBI:59087"/>
        <dbReference type="ChEBI" id="CHEBI:139493"/>
        <dbReference type="EC" id="3.2.1.113"/>
    </reaction>
</comment>
<dbReference type="AlphaFoldDB" id="A0A8S4QLF8"/>
<dbReference type="GO" id="GO:0005975">
    <property type="term" value="P:carbohydrate metabolic process"/>
    <property type="evidence" value="ECO:0007669"/>
    <property type="project" value="InterPro"/>
</dbReference>
<name>A0A8S4QLF8_9NEOP</name>
<comment type="cofactor">
    <cofactor evidence="1">
        <name>Ca(2+)</name>
        <dbReference type="ChEBI" id="CHEBI:29108"/>
    </cofactor>
</comment>
<dbReference type="SUPFAM" id="SSF48225">
    <property type="entry name" value="Seven-hairpin glycosidases"/>
    <property type="match status" value="1"/>
</dbReference>
<dbReference type="InterPro" id="IPR036026">
    <property type="entry name" value="Seven-hairpin_glycosidases"/>
</dbReference>
<protein>
    <recommendedName>
        <fullName evidence="4">mannosyl-oligosaccharide 1,2-alpha-mannosidase</fullName>
        <ecNumber evidence="4">3.2.1.113</ecNumber>
    </recommendedName>
</protein>
<dbReference type="EMBL" id="CAKXAJ010010813">
    <property type="protein sequence ID" value="CAH2211566.1"/>
    <property type="molecule type" value="Genomic_DNA"/>
</dbReference>
<evidence type="ECO:0000256" key="9">
    <source>
        <dbReference type="ARBA" id="ARBA00047669"/>
    </source>
</evidence>
<organism evidence="11 12">
    <name type="scientific">Pararge aegeria aegeria</name>
    <dbReference type="NCBI Taxonomy" id="348720"/>
    <lineage>
        <taxon>Eukaryota</taxon>
        <taxon>Metazoa</taxon>
        <taxon>Ecdysozoa</taxon>
        <taxon>Arthropoda</taxon>
        <taxon>Hexapoda</taxon>
        <taxon>Insecta</taxon>
        <taxon>Pterygota</taxon>
        <taxon>Neoptera</taxon>
        <taxon>Endopterygota</taxon>
        <taxon>Lepidoptera</taxon>
        <taxon>Glossata</taxon>
        <taxon>Ditrysia</taxon>
        <taxon>Papilionoidea</taxon>
        <taxon>Nymphalidae</taxon>
        <taxon>Satyrinae</taxon>
        <taxon>Satyrini</taxon>
        <taxon>Parargina</taxon>
        <taxon>Pararge</taxon>
    </lineage>
</organism>
<evidence type="ECO:0000256" key="4">
    <source>
        <dbReference type="ARBA" id="ARBA00012238"/>
    </source>
</evidence>
<dbReference type="PANTHER" id="PTHR11742:SF55">
    <property type="entry name" value="ENDOPLASMIC RETICULUM MANNOSYL-OLIGOSACCHARIDE 1,2-ALPHA-MANNOSIDASE"/>
    <property type="match status" value="1"/>
</dbReference>
<accession>A0A8S4QLF8</accession>
<dbReference type="PANTHER" id="PTHR11742">
    <property type="entry name" value="MANNOSYL-OLIGOSACCHARIDE ALPHA-1,2-MANNOSIDASE-RELATED"/>
    <property type="match status" value="1"/>
</dbReference>
<evidence type="ECO:0000256" key="3">
    <source>
        <dbReference type="ARBA" id="ARBA00007658"/>
    </source>
</evidence>
<comment type="catalytic activity">
    <reaction evidence="9">
        <text>N(4)-(alpha-D-Man-(1-&gt;2)-alpha-D-Man-(1-&gt;2)-alpha-D-Man-(1-&gt;3)-[alpha-D-Man-(1-&gt;3)-[alpha-D-Man-(1-&gt;2)-alpha-D-Man-(1-&gt;6)]-alpha-D-Man-(1-&gt;6)]-beta-D-Man-(1-&gt;4)-beta-D-GlcNAc-(1-&gt;4)-beta-D-GlcNAc)-L-asparaginyl-[protein] (N-glucan mannose isomer 8A1,2,3B1,3) + 3 H2O = N(4)-(alpha-D-Man-(1-&gt;3)-[alpha-D-Man-(1-&gt;3)-[alpha-D-Man-(1-&gt;6)]-alpha-D-Man-(1-&gt;6)]-beta-D-Man-(1-&gt;4)-beta-D-GlcNAc-(1-&gt;4)-beta-D-GlcNAc)-L-asparaginyl-[protein] (N-glucan mannose isomer 5A1,2) + 3 beta-D-mannose</text>
        <dbReference type="Rhea" id="RHEA:56028"/>
        <dbReference type="Rhea" id="RHEA-COMP:14358"/>
        <dbReference type="Rhea" id="RHEA-COMP:14367"/>
        <dbReference type="ChEBI" id="CHEBI:15377"/>
        <dbReference type="ChEBI" id="CHEBI:28563"/>
        <dbReference type="ChEBI" id="CHEBI:59087"/>
        <dbReference type="ChEBI" id="CHEBI:60628"/>
        <dbReference type="EC" id="3.2.1.113"/>
    </reaction>
</comment>
<keyword evidence="5" id="KW-0479">Metal-binding</keyword>
<dbReference type="OrthoDB" id="8118055at2759"/>
<keyword evidence="7" id="KW-0106">Calcium</keyword>
<dbReference type="GO" id="GO:0016020">
    <property type="term" value="C:membrane"/>
    <property type="evidence" value="ECO:0007669"/>
    <property type="project" value="InterPro"/>
</dbReference>
<dbReference type="GO" id="GO:0004571">
    <property type="term" value="F:mannosyl-oligosaccharide 1,2-alpha-mannosidase activity"/>
    <property type="evidence" value="ECO:0007669"/>
    <property type="project" value="UniProtKB-EC"/>
</dbReference>
<evidence type="ECO:0000256" key="6">
    <source>
        <dbReference type="ARBA" id="ARBA00022801"/>
    </source>
</evidence>
<evidence type="ECO:0000256" key="8">
    <source>
        <dbReference type="ARBA" id="ARBA00023157"/>
    </source>
</evidence>
<dbReference type="GO" id="GO:0005783">
    <property type="term" value="C:endoplasmic reticulum"/>
    <property type="evidence" value="ECO:0007669"/>
    <property type="project" value="TreeGrafter"/>
</dbReference>
<reference evidence="11" key="1">
    <citation type="submission" date="2022-03" db="EMBL/GenBank/DDBJ databases">
        <authorList>
            <person name="Lindestad O."/>
        </authorList>
    </citation>
    <scope>NUCLEOTIDE SEQUENCE</scope>
</reference>
<evidence type="ECO:0000313" key="12">
    <source>
        <dbReference type="Proteomes" id="UP000838756"/>
    </source>
</evidence>
<gene>
    <name evidence="11" type="primary">jg27075</name>
    <name evidence="11" type="ORF">PAEG_LOCUS3378</name>
</gene>
<keyword evidence="12" id="KW-1185">Reference proteome</keyword>
<evidence type="ECO:0000256" key="10">
    <source>
        <dbReference type="ARBA" id="ARBA00048605"/>
    </source>
</evidence>
<dbReference type="Pfam" id="PF01532">
    <property type="entry name" value="Glyco_hydro_47"/>
    <property type="match status" value="1"/>
</dbReference>
<comment type="pathway">
    <text evidence="2">Protein modification; protein glycosylation.</text>
</comment>
<comment type="similarity">
    <text evidence="3">Belongs to the glycosyl hydrolase 47 family.</text>
</comment>
<comment type="caution">
    <text evidence="11">The sequence shown here is derived from an EMBL/GenBank/DDBJ whole genome shotgun (WGS) entry which is preliminary data.</text>
</comment>
<dbReference type="InterPro" id="IPR001382">
    <property type="entry name" value="Glyco_hydro_47"/>
</dbReference>
<dbReference type="GO" id="GO:0005509">
    <property type="term" value="F:calcium ion binding"/>
    <property type="evidence" value="ECO:0007669"/>
    <property type="project" value="InterPro"/>
</dbReference>
<dbReference type="InterPro" id="IPR012341">
    <property type="entry name" value="6hp_glycosidase-like_sf"/>
</dbReference>
<keyword evidence="6" id="KW-0378">Hydrolase</keyword>